<reference evidence="1 2" key="1">
    <citation type="submission" date="2014-01" db="EMBL/GenBank/DDBJ databases">
        <authorList>
            <person name="Dobos K."/>
            <person name="Lenaerts A."/>
            <person name="Ordway D."/>
            <person name="DeGroote M.A."/>
            <person name="Parker T."/>
            <person name="Sizemore C."/>
            <person name="Tallon L.J."/>
            <person name="Sadzewicz L.K."/>
            <person name="Sengamalay N."/>
            <person name="Fraser C.M."/>
            <person name="Hine E."/>
            <person name="Shefchek K.A."/>
            <person name="Das S.P."/>
            <person name="Tettelin H."/>
        </authorList>
    </citation>
    <scope>NUCLEOTIDE SEQUENCE [LARGE SCALE GENOMIC DNA]</scope>
    <source>
        <strain evidence="1 2">Harvey</strain>
    </source>
</reference>
<organism evidence="1 2">
    <name type="scientific">Mycobacterium ulcerans str. Harvey</name>
    <dbReference type="NCBI Taxonomy" id="1299332"/>
    <lineage>
        <taxon>Bacteria</taxon>
        <taxon>Bacillati</taxon>
        <taxon>Actinomycetota</taxon>
        <taxon>Actinomycetes</taxon>
        <taxon>Mycobacteriales</taxon>
        <taxon>Mycobacteriaceae</taxon>
        <taxon>Mycobacterium</taxon>
        <taxon>Mycobacterium ulcerans group</taxon>
    </lineage>
</organism>
<comment type="caution">
    <text evidence="1">The sequence shown here is derived from an EMBL/GenBank/DDBJ whole genome shotgun (WGS) entry which is preliminary data.</text>
</comment>
<evidence type="ECO:0000313" key="1">
    <source>
        <dbReference type="EMBL" id="EUA94138.1"/>
    </source>
</evidence>
<sequence>MSHPGLVPKRSVERPGGLAATQLLRRASALPKTSAGQHVSLPVWKWNCVGARKLRGRGGQQPAQ</sequence>
<proteinExistence type="predicted"/>
<accession>A0ABN0RAC9</accession>
<evidence type="ECO:0000313" key="2">
    <source>
        <dbReference type="Proteomes" id="UP000020681"/>
    </source>
</evidence>
<keyword evidence="2" id="KW-1185">Reference proteome</keyword>
<dbReference type="Proteomes" id="UP000020681">
    <property type="component" value="Unassembled WGS sequence"/>
</dbReference>
<name>A0ABN0RAC9_MYCUL</name>
<gene>
    <name evidence="1" type="ORF">I551_8605</name>
</gene>
<protein>
    <submittedName>
        <fullName evidence="1">Uncharacterized protein</fullName>
    </submittedName>
</protein>
<dbReference type="EMBL" id="JAOL01000015">
    <property type="protein sequence ID" value="EUA94138.1"/>
    <property type="molecule type" value="Genomic_DNA"/>
</dbReference>